<dbReference type="PROSITE" id="PS50234">
    <property type="entry name" value="VWFA"/>
    <property type="match status" value="1"/>
</dbReference>
<protein>
    <submittedName>
        <fullName evidence="2">von Willebrand factor type A domain protein</fullName>
    </submittedName>
</protein>
<evidence type="ECO:0000313" key="2">
    <source>
        <dbReference type="EMBL" id="PIO64507.1"/>
    </source>
</evidence>
<proteinExistence type="predicted"/>
<dbReference type="Proteomes" id="UP000230423">
    <property type="component" value="Unassembled WGS sequence"/>
</dbReference>
<dbReference type="Pfam" id="PF00092">
    <property type="entry name" value="VWA"/>
    <property type="match status" value="1"/>
</dbReference>
<name>A0A2G9U2N2_TELCI</name>
<accession>A0A2G9U2N2</accession>
<gene>
    <name evidence="2" type="ORF">TELCIR_13860</name>
</gene>
<dbReference type="EMBL" id="KZ349846">
    <property type="protein sequence ID" value="PIO64507.1"/>
    <property type="molecule type" value="Genomic_DNA"/>
</dbReference>
<dbReference type="CDD" id="cd01450">
    <property type="entry name" value="vWFA_subfamily_ECM"/>
    <property type="match status" value="1"/>
</dbReference>
<evidence type="ECO:0000313" key="3">
    <source>
        <dbReference type="Proteomes" id="UP000230423"/>
    </source>
</evidence>
<dbReference type="InterPro" id="IPR002035">
    <property type="entry name" value="VWF_A"/>
</dbReference>
<organism evidence="2 3">
    <name type="scientific">Teladorsagia circumcincta</name>
    <name type="common">Brown stomach worm</name>
    <name type="synonym">Ostertagia circumcincta</name>
    <dbReference type="NCBI Taxonomy" id="45464"/>
    <lineage>
        <taxon>Eukaryota</taxon>
        <taxon>Metazoa</taxon>
        <taxon>Ecdysozoa</taxon>
        <taxon>Nematoda</taxon>
        <taxon>Chromadorea</taxon>
        <taxon>Rhabditida</taxon>
        <taxon>Rhabditina</taxon>
        <taxon>Rhabditomorpha</taxon>
        <taxon>Strongyloidea</taxon>
        <taxon>Trichostrongylidae</taxon>
        <taxon>Teladorsagia</taxon>
    </lineage>
</organism>
<dbReference type="PANTHER" id="PTHR47324">
    <property type="entry name" value="PROTEIN IRG-7-RELATED"/>
    <property type="match status" value="1"/>
</dbReference>
<keyword evidence="3" id="KW-1185">Reference proteome</keyword>
<dbReference type="PANTHER" id="PTHR47324:SF1">
    <property type="entry name" value="EGF-LIKE DOMAIN-CONTAINING PROTEIN-RELATED"/>
    <property type="match status" value="1"/>
</dbReference>
<feature type="non-terminal residue" evidence="2">
    <location>
        <position position="1"/>
    </location>
</feature>
<sequence>FDDEPRRIAGEILRNGTYGIITVGYGPQVTDKAALQAISGGAACSFTADDTTGLLNQVNSVKLLILEGDANGGKYCGMLPPTTTVEPGTTIELTTTVTATTITIEETTTTETKSPVTTTFPTLEPTMTTTPSEVLRFDILFLVDVSKEAKDRLDDMNNFVKTVMSAYDVSLQSVRVGLIAVGSGETGPTTVASFRSIQTYEGLLEYLKAMRGHADFKHDGQAIEEALTTAVLKNFMNAGYRTSLKNHLIVYVTATTKFDDEPRRIAGEILTNGTYGIITVGYGPQVTDKAALQAISGGAACSFTANDITGLMNQVNSVKLLILEAE</sequence>
<feature type="domain" description="VWFA" evidence="1">
    <location>
        <begin position="138"/>
        <end position="318"/>
    </location>
</feature>
<evidence type="ECO:0000259" key="1">
    <source>
        <dbReference type="PROSITE" id="PS50234"/>
    </source>
</evidence>
<dbReference type="InterPro" id="IPR036465">
    <property type="entry name" value="vWFA_dom_sf"/>
</dbReference>
<dbReference type="AlphaFoldDB" id="A0A2G9U2N2"/>
<dbReference type="Gene3D" id="3.40.50.410">
    <property type="entry name" value="von Willebrand factor, type A domain"/>
    <property type="match status" value="1"/>
</dbReference>
<dbReference type="OrthoDB" id="5867826at2759"/>
<reference evidence="2 3" key="1">
    <citation type="submission" date="2015-09" db="EMBL/GenBank/DDBJ databases">
        <title>Draft genome of the parasitic nematode Teladorsagia circumcincta isolate WARC Sus (inbred).</title>
        <authorList>
            <person name="Mitreva M."/>
        </authorList>
    </citation>
    <scope>NUCLEOTIDE SEQUENCE [LARGE SCALE GENOMIC DNA]</scope>
    <source>
        <strain evidence="2 3">S</strain>
    </source>
</reference>
<dbReference type="SMART" id="SM00327">
    <property type="entry name" value="VWA"/>
    <property type="match status" value="1"/>
</dbReference>
<dbReference type="SUPFAM" id="SSF53300">
    <property type="entry name" value="vWA-like"/>
    <property type="match status" value="1"/>
</dbReference>
<dbReference type="InterPro" id="IPR053295">
    <property type="entry name" value="Innate_immunity_reg"/>
</dbReference>